<evidence type="ECO:0000256" key="7">
    <source>
        <dbReference type="ARBA" id="ARBA00023270"/>
    </source>
</evidence>
<sequence>MSPNRKSPPPTGWHLLADLHGVPAAKLTDPHRLEALLRQAAKAAGAIVLFGHFHHFGAGNGVTGVLLLMESHISVHTWPDHGFAAVDIFMCGDAKPDVALDFLKATLTPTRCDLNRVKRG</sequence>
<keyword evidence="6 9" id="KW-0456">Lyase</keyword>
<dbReference type="SUPFAM" id="SSF56276">
    <property type="entry name" value="S-adenosylmethionine decarboxylase"/>
    <property type="match status" value="1"/>
</dbReference>
<dbReference type="InterPro" id="IPR016067">
    <property type="entry name" value="S-AdoMet_deCO2ase_core"/>
</dbReference>
<dbReference type="EMBL" id="LQQU01000058">
    <property type="protein sequence ID" value="KZE25861.1"/>
    <property type="molecule type" value="Genomic_DNA"/>
</dbReference>
<keyword evidence="9" id="KW-0949">S-adenosyl-L-methionine</keyword>
<dbReference type="HAMAP" id="MF_00464">
    <property type="entry name" value="AdoMetDC_1"/>
    <property type="match status" value="1"/>
</dbReference>
<comment type="PTM">
    <text evidence="9">Is synthesized initially as an inactive proenzyme. Formation of the active enzyme involves a self-maturation process in which the active site pyruvoyl group is generated from an internal serine residue via an autocatalytic post-translational modification. Two non-identical subunits are generated from the proenzyme in this reaction, and the pyruvate is formed at the N-terminus of the alpha chain, which is derived from the carboxyl end of the proenzyme. The post-translation cleavage follows an unusual pathway, termed non-hydrolytic serinolysis, in which the side chain hydroxyl group of the serine supplies its oxygen atom to form the C-terminus of the beta chain, while the remainder of the serine residue undergoes an oxidative deamination to produce ammonia and the pyruvoyl group blocking the N-terminus of the alpha chain.</text>
</comment>
<dbReference type="STRING" id="1452487.AVW16_02215"/>
<evidence type="ECO:0000256" key="5">
    <source>
        <dbReference type="ARBA" id="ARBA00023145"/>
    </source>
</evidence>
<feature type="site" description="Cleavage (non-hydrolytic); by autolysis" evidence="9">
    <location>
        <begin position="70"/>
        <end position="71"/>
    </location>
</feature>
<feature type="active site" description="Proton acceptor; for processing activity" evidence="9">
    <location>
        <position position="76"/>
    </location>
</feature>
<evidence type="ECO:0000256" key="1">
    <source>
        <dbReference type="ARBA" id="ARBA00022793"/>
    </source>
</evidence>
<comment type="pathway">
    <text evidence="9">Amine and polyamine biosynthesis; S-adenosylmethioninamine biosynthesis; S-adenosylmethioninamine from S-adenosyl-L-methionine: step 1/1.</text>
</comment>
<dbReference type="GO" id="GO:0004014">
    <property type="term" value="F:adenosylmethionine decarboxylase activity"/>
    <property type="evidence" value="ECO:0007669"/>
    <property type="project" value="UniProtKB-UniRule"/>
</dbReference>
<proteinExistence type="inferred from homology"/>
<comment type="catalytic activity">
    <reaction evidence="9">
        <text>S-adenosyl-L-methionine + H(+) = S-adenosyl 3-(methylsulfanyl)propylamine + CO2</text>
        <dbReference type="Rhea" id="RHEA:15981"/>
        <dbReference type="ChEBI" id="CHEBI:15378"/>
        <dbReference type="ChEBI" id="CHEBI:16526"/>
        <dbReference type="ChEBI" id="CHEBI:57443"/>
        <dbReference type="ChEBI" id="CHEBI:59789"/>
        <dbReference type="EC" id="4.1.1.50"/>
    </reaction>
</comment>
<keyword evidence="4 9" id="KW-0620">Polyamine biosynthesis</keyword>
<accession>A0A165ELN8</accession>
<dbReference type="Pfam" id="PF02675">
    <property type="entry name" value="AdoMet_dc"/>
    <property type="match status" value="1"/>
</dbReference>
<dbReference type="InterPro" id="IPR017716">
    <property type="entry name" value="S-AdoMet_deCOase_pro-enz"/>
</dbReference>
<comment type="cofactor">
    <cofactor evidence="9">
        <name>pyruvate</name>
        <dbReference type="ChEBI" id="CHEBI:15361"/>
    </cofactor>
    <text evidence="9">Binds 1 pyruvoyl group covalently per subunit.</text>
</comment>
<comment type="function">
    <text evidence="9">Catalyzes the decarboxylation of S-adenosylmethionine to S-adenosylmethioninamine (dcAdoMet), the propylamine donor required for the synthesis of the polyamines spermine and spermidine from the diamine putrescine.</text>
</comment>
<keyword evidence="7 9" id="KW-0704">Schiff base</keyword>
<evidence type="ECO:0000256" key="4">
    <source>
        <dbReference type="ARBA" id="ARBA00023115"/>
    </source>
</evidence>
<gene>
    <name evidence="9" type="primary">speH</name>
    <name evidence="10" type="ORF">AVW16_02215</name>
</gene>
<keyword evidence="3 9" id="KW-0745">Spermidine biosynthesis</keyword>
<keyword evidence="1 9" id="KW-0210">Decarboxylase</keyword>
<dbReference type="Gene3D" id="3.60.90.10">
    <property type="entry name" value="S-adenosylmethionine decarboxylase"/>
    <property type="match status" value="1"/>
</dbReference>
<name>A0A165ELN8_9NEIS</name>
<evidence type="ECO:0000256" key="8">
    <source>
        <dbReference type="ARBA" id="ARBA00023317"/>
    </source>
</evidence>
<keyword evidence="5 9" id="KW-0865">Zymogen</keyword>
<dbReference type="RefSeq" id="WP_066614269.1">
    <property type="nucleotide sequence ID" value="NZ_LQQU01000058.1"/>
</dbReference>
<keyword evidence="2 9" id="KW-0068">Autocatalytic cleavage</keyword>
<evidence type="ECO:0000256" key="2">
    <source>
        <dbReference type="ARBA" id="ARBA00022813"/>
    </source>
</evidence>
<keyword evidence="11" id="KW-1185">Reference proteome</keyword>
<comment type="caution">
    <text evidence="10">The sequence shown here is derived from an EMBL/GenBank/DDBJ whole genome shotgun (WGS) entry which is preliminary data.</text>
</comment>
<dbReference type="PANTHER" id="PTHR33866">
    <property type="entry name" value="S-ADENOSYLMETHIONINE DECARBOXYLASE PROENZYME"/>
    <property type="match status" value="1"/>
</dbReference>
<dbReference type="GO" id="GO:0005829">
    <property type="term" value="C:cytosol"/>
    <property type="evidence" value="ECO:0007669"/>
    <property type="project" value="TreeGrafter"/>
</dbReference>
<feature type="active site" description="Schiff-base intermediate with substrate; via pyruvic acid" evidence="9">
    <location>
        <position position="71"/>
    </location>
</feature>
<feature type="modified residue" description="Pyruvic acid (Ser); by autocatalysis" evidence="9">
    <location>
        <position position="71"/>
    </location>
</feature>
<evidence type="ECO:0000313" key="11">
    <source>
        <dbReference type="Proteomes" id="UP000076625"/>
    </source>
</evidence>
<feature type="active site" description="Proton donor; for catalytic activity" evidence="9">
    <location>
        <position position="91"/>
    </location>
</feature>
<dbReference type="InterPro" id="IPR003826">
    <property type="entry name" value="AdoMetDC_fam_prok"/>
</dbReference>
<dbReference type="GO" id="GO:0008295">
    <property type="term" value="P:spermidine biosynthetic process"/>
    <property type="evidence" value="ECO:0007669"/>
    <property type="project" value="UniProtKB-UniRule"/>
</dbReference>
<dbReference type="EC" id="4.1.1.50" evidence="9"/>
<dbReference type="PANTHER" id="PTHR33866:SF2">
    <property type="entry name" value="S-ADENOSYLMETHIONINE DECARBOXYLASE PROENZYME"/>
    <property type="match status" value="1"/>
</dbReference>
<organism evidence="10 11">
    <name type="scientific">Crenobacter luteus</name>
    <dbReference type="NCBI Taxonomy" id="1452487"/>
    <lineage>
        <taxon>Bacteria</taxon>
        <taxon>Pseudomonadati</taxon>
        <taxon>Pseudomonadota</taxon>
        <taxon>Betaproteobacteria</taxon>
        <taxon>Neisseriales</taxon>
        <taxon>Neisseriaceae</taxon>
        <taxon>Crenobacter</taxon>
    </lineage>
</organism>
<evidence type="ECO:0000256" key="6">
    <source>
        <dbReference type="ARBA" id="ARBA00023239"/>
    </source>
</evidence>
<feature type="chain" id="PRO_5023383863" description="S-adenosylmethionine decarboxylase alpha chain" evidence="9">
    <location>
        <begin position="71"/>
        <end position="120"/>
    </location>
</feature>
<evidence type="ECO:0000256" key="9">
    <source>
        <dbReference type="HAMAP-Rule" id="MF_00464"/>
    </source>
</evidence>
<dbReference type="AlphaFoldDB" id="A0A165ELN8"/>
<evidence type="ECO:0000256" key="3">
    <source>
        <dbReference type="ARBA" id="ARBA00023066"/>
    </source>
</evidence>
<comment type="similarity">
    <text evidence="9">Belongs to the prokaryotic AdoMetDC family. Type 1 subfamily.</text>
</comment>
<evidence type="ECO:0000313" key="10">
    <source>
        <dbReference type="EMBL" id="KZE25861.1"/>
    </source>
</evidence>
<keyword evidence="8 9" id="KW-0670">Pyruvate</keyword>
<dbReference type="Proteomes" id="UP000076625">
    <property type="component" value="Unassembled WGS sequence"/>
</dbReference>
<comment type="subunit">
    <text evidence="9">Heterotetramer of two alpha and two beta chains arranged as a dimer of alpha/beta heterodimers.</text>
</comment>
<feature type="chain" id="PRO_5023383864" description="S-adenosylmethionine decarboxylase beta chain" evidence="9">
    <location>
        <begin position="1"/>
        <end position="70"/>
    </location>
</feature>
<dbReference type="UniPathway" id="UPA00331">
    <property type="reaction ID" value="UER00451"/>
</dbReference>
<dbReference type="OrthoDB" id="9793120at2"/>
<protein>
    <recommendedName>
        <fullName evidence="9">S-adenosylmethionine decarboxylase proenzyme</fullName>
        <shortName evidence="9">AdoMetDC</shortName>
        <shortName evidence="9">SAMDC</shortName>
        <ecNumber evidence="9">4.1.1.50</ecNumber>
    </recommendedName>
    <component>
        <recommendedName>
            <fullName evidence="9">S-adenosylmethionine decarboxylase beta chain</fullName>
        </recommendedName>
    </component>
    <component>
        <recommendedName>
            <fullName evidence="9">S-adenosylmethionine decarboxylase alpha chain</fullName>
        </recommendedName>
    </component>
</protein>
<dbReference type="NCBIfam" id="TIGR03330">
    <property type="entry name" value="SAM_DCase_Bsu"/>
    <property type="match status" value="1"/>
</dbReference>
<reference evidence="11" key="1">
    <citation type="submission" date="2016-01" db="EMBL/GenBank/DDBJ databases">
        <title>Draft genome of Chromobacterium sp. F49.</title>
        <authorList>
            <person name="Hong K.W."/>
        </authorList>
    </citation>
    <scope>NUCLEOTIDE SEQUENCE [LARGE SCALE GENOMIC DNA]</scope>
    <source>
        <strain evidence="11">CN10</strain>
    </source>
</reference>